<dbReference type="EMBL" id="FODV01000009">
    <property type="protein sequence ID" value="SEO96231.1"/>
    <property type="molecule type" value="Genomic_DNA"/>
</dbReference>
<evidence type="ECO:0000313" key="1">
    <source>
        <dbReference type="EMBL" id="SEO96231.1"/>
    </source>
</evidence>
<keyword evidence="2" id="KW-1185">Reference proteome</keyword>
<dbReference type="RefSeq" id="WP_139246643.1">
    <property type="nucleotide sequence ID" value="NZ_FODV01000009.1"/>
</dbReference>
<evidence type="ECO:0000313" key="2">
    <source>
        <dbReference type="Proteomes" id="UP000199126"/>
    </source>
</evidence>
<dbReference type="Proteomes" id="UP000199126">
    <property type="component" value="Unassembled WGS sequence"/>
</dbReference>
<sequence length="146" mass="16715">MTSNTDYREELLIISGEFEELIENRNLKNGLIVTRPFGLLGARLSWKDENGLSKNILSEIVPEEDHISFEGNSWKDEKREGSVYRRWTHISDIPSITLGEEELEMDIKNTIVETYEELSTISSELDLGEPQKLELSPDEVSSIEVD</sequence>
<name>A0A1H8TZ88_9EURY</name>
<accession>A0A1H8TZ88</accession>
<proteinExistence type="predicted"/>
<protein>
    <submittedName>
        <fullName evidence="1">Uncharacterized protein</fullName>
    </submittedName>
</protein>
<organism evidence="1 2">
    <name type="scientific">Halogranum amylolyticum</name>
    <dbReference type="NCBI Taxonomy" id="660520"/>
    <lineage>
        <taxon>Archaea</taxon>
        <taxon>Methanobacteriati</taxon>
        <taxon>Methanobacteriota</taxon>
        <taxon>Stenosarchaea group</taxon>
        <taxon>Halobacteria</taxon>
        <taxon>Halobacteriales</taxon>
        <taxon>Haloferacaceae</taxon>
    </lineage>
</organism>
<dbReference type="AlphaFoldDB" id="A0A1H8TZ88"/>
<gene>
    <name evidence="1" type="ORF">SAMN04487948_10916</name>
</gene>
<reference evidence="2" key="1">
    <citation type="submission" date="2016-10" db="EMBL/GenBank/DDBJ databases">
        <authorList>
            <person name="Varghese N."/>
            <person name="Submissions S."/>
        </authorList>
    </citation>
    <scope>NUCLEOTIDE SEQUENCE [LARGE SCALE GENOMIC DNA]</scope>
    <source>
        <strain evidence="2">CGMCC 1.10121</strain>
    </source>
</reference>